<feature type="domain" description="PDZ" evidence="2">
    <location>
        <begin position="1826"/>
        <end position="1910"/>
    </location>
</feature>
<dbReference type="PANTHER" id="PTHR19964">
    <property type="entry name" value="MULTIPLE PDZ DOMAIN PROTEIN"/>
    <property type="match status" value="1"/>
</dbReference>
<evidence type="ECO:0000259" key="2">
    <source>
        <dbReference type="PROSITE" id="PS50106"/>
    </source>
</evidence>
<dbReference type="Pfam" id="PF17820">
    <property type="entry name" value="PDZ_6"/>
    <property type="match status" value="1"/>
</dbReference>
<reference evidence="3 4" key="1">
    <citation type="submission" date="2013-11" db="EMBL/GenBank/DDBJ databases">
        <title>Opisthorchis viverrini - life in the bile duct.</title>
        <authorList>
            <person name="Young N.D."/>
            <person name="Nagarajan N."/>
            <person name="Lin S.J."/>
            <person name="Korhonen P.K."/>
            <person name="Jex A.R."/>
            <person name="Hall R.S."/>
            <person name="Safavi-Hemami H."/>
            <person name="Kaewkong W."/>
            <person name="Bertrand D."/>
            <person name="Gao S."/>
            <person name="Seet Q."/>
            <person name="Wongkham S."/>
            <person name="Teh B.T."/>
            <person name="Wongkham C."/>
            <person name="Intapan P.M."/>
            <person name="Maleewong W."/>
            <person name="Yang X."/>
            <person name="Hu M."/>
            <person name="Wang Z."/>
            <person name="Hofmann A."/>
            <person name="Sternberg P.W."/>
            <person name="Tan P."/>
            <person name="Wang J."/>
            <person name="Gasser R.B."/>
        </authorList>
    </citation>
    <scope>NUCLEOTIDE SEQUENCE [LARGE SCALE GENOMIC DNA]</scope>
</reference>
<dbReference type="GeneID" id="20318840"/>
<feature type="domain" description="PDZ" evidence="2">
    <location>
        <begin position="1924"/>
        <end position="2007"/>
    </location>
</feature>
<dbReference type="SUPFAM" id="SSF50156">
    <property type="entry name" value="PDZ domain-like"/>
    <property type="match status" value="11"/>
</dbReference>
<dbReference type="PROSITE" id="PS50106">
    <property type="entry name" value="PDZ"/>
    <property type="match status" value="11"/>
</dbReference>
<dbReference type="PANTHER" id="PTHR19964:SF92">
    <property type="entry name" value="PATJ HOMOLOG"/>
    <property type="match status" value="1"/>
</dbReference>
<sequence length="2423" mass="262686">MPSKKSFRKYVTNLISFANSHIRNSLRDRSNEFFAGEVTPELEELMRNVWQPLIGPDCDVIVLHIKKPKSASSLGISVEGVDWVRKRENFPVANGGELTEPPVSAEPRHFVQSIVPGGLLGSLNIIQPGDELLQVNGRRLRGMSRTSTVRCLRNLPSHIELVLSRARQPTRMFAPEELALLSAHGEEPPLEVMASEVNSVDTTYSDVHLPANSTTMLHNVTGHPPTNVSPRAIESRISEWVRRSVVDLQGSSAVTNSHDLEHLQSHKMESGNAPYPAESHSATLNERRSYLESFRHLHHSPQKRPTDTSHLATMPRVRSGTYRVQDPRYKSKRPVWSSVPLLVQLTKSERGFGFSLSEYEELPVSETESRRRRISLTLGRRHSNRHSPFSSPHKFHRSATLPRMAFSSSRKGYILLVDGVVPNGVAHQDGRISIGDRLLFINDRNLSKATLQDAVRALKSAPNGPCLLGISKMHLVPNVVEEPNVNVFGNSRVQIPPSEPAMSTTFTGYEPLYVNTGEQAMDDGQASFSVPDCGLVSSQKSTSLLTVAPEQPTVPLTRSQSCGLICLGAPNTSCMTWSSHPWDLCERVVLGDYRPCSPTPRRMQVDGVTTVNGSISRLSMLAADLVTEVVESAIALLEPSYSVHPSSDEESLEMNWTHSCSSTSISDEGYFAKPKESAIHETALYDTAEQLVDQILQIALEQVVHSPTLVPAVRTLDEPEVHSLSIENQSRSCSLVDDAVAVFSSTMDVDSDQSFCTDGPSGTAADIDLSTTSTVSLSSYFRSGILSSETESSSTRPNSPRSLRSCCWPVVREFTPDSNISDGWVLATSVHHRSINHHRLERRSKHTVQSLPLESFLSNSSGDCLDVLDDLQDDMPMPDIGYSELKASFPLECSKDHPLNFHVLPEDYQQSDLHDPYLDVPPVEKSQEKFTQIVLLSAPIGIKLDALAARGQDGCRIVQIFDGGAVCRSNVLQPNDYITELDGHSMRHVTNLEAFQLLRHSSSRDGTVDITYFPAEVIAAHRSKFIGSRTNNRPIGFVQDSEKNGRAESYTEPFGFIEQVIISRNADESSWGLNLAGEEYLPALPENVKAHLFNPTCVQSIKPDSPAERCGCLQPGDIILKIADTDVVHAGPAYVRHLLQDFLNQGTTQVSLGVRFSTVAPTSEEVNNKSTTVAEVERRSSLADRSHSLAPGDRRFSKGIDELDREDSPSSFSQVEAPEPLSEMDSRDELNVLSRSIESPVHRIGTTADSGVGQQDDDDIVPLSSLACPVLPDESVASESLTVKSADKSATDMNGTVNAFRVGAGLPPAPPTRRFSRETAPFSVEDSISNLPVITKDPVSLYERDEPAGDKVIPVEIELPWPLVNGSGDMPSPKFESLGIHLVGSIHPNLNATYVAGLTPGSVAAQSGTLQVGDEVVQVGQNSVVDLGRLMVGRCITRAVYQSIKRAAAEQDPVTPTVFLVVRRNPNNMKLMASITSPDRSTPEHPFGLTNGLSLDHPEERTQSSFHLGSGDESELLTPPVSTIPLTSSVNHLPVSQDLLVQVHALLDESPDLYDIFDTEIQRNSNGYGIFIVNYGPQDKPGVFVSDLAPNGAAAQHGELCPNDRILAVNGQIQTDYDSTLSLMKQSTTRVRLTIARRKPATQSPSKAVTKPVATSSPAPSALTNVPLERPKPPPIIPGRETLVELTRHSGSSWGFSVVGGKDTVLNSNGYGIFIVNYGPQDKPGVFVSDLAPNGAAAQHGELCPNDRILAVNGQIQTDYDSTLSLMKQSTTRVRLTIARRKPATQSPSKAVTKPVATSSPAPSALTNVPLERPKPPPIIPGRETLVELTRHSGSSWGFSVVGGKDTVLGGILVHAVHDDGIVAEDGRIAVGDRLLAVNGVDLRDADHETGKKIIRNAGDSLRLLIYREPPTCLGETEQPQEIEVTIVRKPGESLGLSLFGRSPYSTGTAIAAIVPGTPAAQCGLLKPGDVVLEINGLDYRLAQYQEVAAAFKAASGEVRLKVQREPPSSHPTHPPPVPSHRLKLYVVVLRRSDQEASRTIGFQHALLGSSNLDSSFGLSIRQASPEEVLETGGNLIVEDILPGSPAALSIMIQPGDRLLTVDREPVDWLRPDEVFSLLSGLTECTLELGRLPVAPYPVDPGLSTACFPQDEQPPYPCSVELPEIFDVEMPIIEPPPGVRSMDTLEEEKPRTNFNPGDLSIAKKTHLSSTSSSISSTDEAGQIAQRSAAGFQVRQVCLPPALPGSTLGIRLAKAHGISGPVIVRIMPDSVASQTPLRVGDRILGLDDKLLLLLDSDTTPRQLLARIKEAWLARGSSLENPVRLTVVGASDHQTQNGGVSSESENDRVPATSTMNDGFPTEAANPRSLPKINGPLPASRNPPNSQSYPTLHGLVVYGREEDEGTLAVPGAAPATYTGIKRTSLS</sequence>
<feature type="region of interest" description="Disordered" evidence="1">
    <location>
        <begin position="1473"/>
        <end position="1514"/>
    </location>
</feature>
<dbReference type="Proteomes" id="UP000054324">
    <property type="component" value="Unassembled WGS sequence"/>
</dbReference>
<feature type="domain" description="PDZ" evidence="2">
    <location>
        <begin position="1558"/>
        <end position="1639"/>
    </location>
</feature>
<dbReference type="InterPro" id="IPR001478">
    <property type="entry name" value="PDZ"/>
</dbReference>
<feature type="region of interest" description="Disordered" evidence="1">
    <location>
        <begin position="1638"/>
        <end position="1677"/>
    </location>
</feature>
<dbReference type="InterPro" id="IPR036034">
    <property type="entry name" value="PDZ_sf"/>
</dbReference>
<name>A0A074ZRR6_OPIVI</name>
<dbReference type="Gene3D" id="2.30.42.10">
    <property type="match status" value="11"/>
</dbReference>
<feature type="domain" description="PDZ" evidence="2">
    <location>
        <begin position="1683"/>
        <end position="1782"/>
    </location>
</feature>
<gene>
    <name evidence="3" type="ORF">T265_04658</name>
</gene>
<evidence type="ECO:0000313" key="4">
    <source>
        <dbReference type="Proteomes" id="UP000054324"/>
    </source>
</evidence>
<dbReference type="SMART" id="SM00228">
    <property type="entry name" value="PDZ"/>
    <property type="match status" value="11"/>
</dbReference>
<dbReference type="InterPro" id="IPR051342">
    <property type="entry name" value="PDZ_scaffold"/>
</dbReference>
<dbReference type="EMBL" id="KL596697">
    <property type="protein sequence ID" value="KER28522.1"/>
    <property type="molecule type" value="Genomic_DNA"/>
</dbReference>
<feature type="compositionally biased region" description="Basic and acidic residues" evidence="1">
    <location>
        <begin position="1175"/>
        <end position="1208"/>
    </location>
</feature>
<feature type="compositionally biased region" description="Polar residues" evidence="1">
    <location>
        <begin position="1784"/>
        <end position="1807"/>
    </location>
</feature>
<feature type="region of interest" description="Disordered" evidence="1">
    <location>
        <begin position="2329"/>
        <end position="2385"/>
    </location>
</feature>
<dbReference type="STRING" id="6198.A0A074ZRR6"/>
<evidence type="ECO:0000313" key="3">
    <source>
        <dbReference type="EMBL" id="KER28522.1"/>
    </source>
</evidence>
<feature type="region of interest" description="Disordered" evidence="1">
    <location>
        <begin position="1167"/>
        <end position="1228"/>
    </location>
</feature>
<proteinExistence type="predicted"/>
<dbReference type="RefSeq" id="XP_009167713.1">
    <property type="nucleotide sequence ID" value="XM_009169449.1"/>
</dbReference>
<feature type="compositionally biased region" description="Polar residues" evidence="1">
    <location>
        <begin position="1641"/>
        <end position="1664"/>
    </location>
</feature>
<feature type="region of interest" description="Disordered" evidence="1">
    <location>
        <begin position="1780"/>
        <end position="1820"/>
    </location>
</feature>
<dbReference type="OrthoDB" id="438726at2759"/>
<protein>
    <recommendedName>
        <fullName evidence="2">PDZ domain-containing protein</fullName>
    </recommendedName>
</protein>
<feature type="domain" description="PDZ" evidence="2">
    <location>
        <begin position="62"/>
        <end position="167"/>
    </location>
</feature>
<feature type="compositionally biased region" description="Polar residues" evidence="1">
    <location>
        <begin position="2330"/>
        <end position="2341"/>
    </location>
</feature>
<dbReference type="KEGG" id="ovi:T265_04658"/>
<accession>A0A074ZRR6</accession>
<feature type="domain" description="PDZ" evidence="2">
    <location>
        <begin position="2027"/>
        <end position="2119"/>
    </location>
</feature>
<dbReference type="CTD" id="20318840"/>
<feature type="domain" description="PDZ" evidence="2">
    <location>
        <begin position="1378"/>
        <end position="1427"/>
    </location>
</feature>
<organism evidence="3 4">
    <name type="scientific">Opisthorchis viverrini</name>
    <name type="common">Southeast Asian liver fluke</name>
    <dbReference type="NCBI Taxonomy" id="6198"/>
    <lineage>
        <taxon>Eukaryota</taxon>
        <taxon>Metazoa</taxon>
        <taxon>Spiralia</taxon>
        <taxon>Lophotrochozoa</taxon>
        <taxon>Platyhelminthes</taxon>
        <taxon>Trematoda</taxon>
        <taxon>Digenea</taxon>
        <taxon>Opisthorchiida</taxon>
        <taxon>Opisthorchiata</taxon>
        <taxon>Opisthorchiidae</taxon>
        <taxon>Opisthorchis</taxon>
    </lineage>
</organism>
<keyword evidence="4" id="KW-1185">Reference proteome</keyword>
<feature type="domain" description="PDZ" evidence="2">
    <location>
        <begin position="940"/>
        <end position="1003"/>
    </location>
</feature>
<dbReference type="CDD" id="cd00136">
    <property type="entry name" value="PDZ_canonical"/>
    <property type="match status" value="4"/>
</dbReference>
<feature type="domain" description="PDZ" evidence="2">
    <location>
        <begin position="2235"/>
        <end position="2309"/>
    </location>
</feature>
<dbReference type="Pfam" id="PF00595">
    <property type="entry name" value="PDZ"/>
    <property type="match status" value="8"/>
</dbReference>
<feature type="domain" description="PDZ" evidence="2">
    <location>
        <begin position="415"/>
        <end position="463"/>
    </location>
</feature>
<dbReference type="InterPro" id="IPR041489">
    <property type="entry name" value="PDZ_6"/>
</dbReference>
<feature type="domain" description="PDZ" evidence="2">
    <location>
        <begin position="1059"/>
        <end position="1127"/>
    </location>
</feature>
<evidence type="ECO:0000256" key="1">
    <source>
        <dbReference type="SAM" id="MobiDB-lite"/>
    </source>
</evidence>